<feature type="signal peptide" evidence="8">
    <location>
        <begin position="1"/>
        <end position="19"/>
    </location>
</feature>
<protein>
    <submittedName>
        <fullName evidence="9">Homogentisate solanesyltransferase</fullName>
    </submittedName>
</protein>
<dbReference type="Gene3D" id="1.10.357.140">
    <property type="entry name" value="UbiA prenyltransferase"/>
    <property type="match status" value="1"/>
</dbReference>
<evidence type="ECO:0000256" key="8">
    <source>
        <dbReference type="SAM" id="SignalP"/>
    </source>
</evidence>
<comment type="subcellular location">
    <subcellularLocation>
        <location evidence="1">Membrane</location>
        <topology evidence="1">Multi-pass membrane protein</topology>
    </subcellularLocation>
</comment>
<dbReference type="AlphaFoldDB" id="A0AAD3CZ79"/>
<name>A0AAD3CZ79_9STRA</name>
<evidence type="ECO:0000256" key="4">
    <source>
        <dbReference type="ARBA" id="ARBA00022692"/>
    </source>
</evidence>
<evidence type="ECO:0000313" key="10">
    <source>
        <dbReference type="Proteomes" id="UP001054902"/>
    </source>
</evidence>
<feature type="transmembrane region" description="Helical" evidence="7">
    <location>
        <begin position="139"/>
        <end position="160"/>
    </location>
</feature>
<proteinExistence type="inferred from homology"/>
<feature type="transmembrane region" description="Helical" evidence="7">
    <location>
        <begin position="339"/>
        <end position="359"/>
    </location>
</feature>
<dbReference type="GO" id="GO:0016020">
    <property type="term" value="C:membrane"/>
    <property type="evidence" value="ECO:0007669"/>
    <property type="project" value="UniProtKB-SubCell"/>
</dbReference>
<evidence type="ECO:0000256" key="3">
    <source>
        <dbReference type="ARBA" id="ARBA00022679"/>
    </source>
</evidence>
<organism evidence="9 10">
    <name type="scientific">Chaetoceros tenuissimus</name>
    <dbReference type="NCBI Taxonomy" id="426638"/>
    <lineage>
        <taxon>Eukaryota</taxon>
        <taxon>Sar</taxon>
        <taxon>Stramenopiles</taxon>
        <taxon>Ochrophyta</taxon>
        <taxon>Bacillariophyta</taxon>
        <taxon>Coscinodiscophyceae</taxon>
        <taxon>Chaetocerotophycidae</taxon>
        <taxon>Chaetocerotales</taxon>
        <taxon>Chaetocerotaceae</taxon>
        <taxon>Chaetoceros</taxon>
    </lineage>
</organism>
<comment type="similarity">
    <text evidence="2">Belongs to the UbiA prenyltransferase family.</text>
</comment>
<dbReference type="InterPro" id="IPR044502">
    <property type="entry name" value="AtHST-like"/>
</dbReference>
<keyword evidence="5 7" id="KW-1133">Transmembrane helix</keyword>
<feature type="transmembrane region" description="Helical" evidence="7">
    <location>
        <begin position="235"/>
        <end position="255"/>
    </location>
</feature>
<keyword evidence="6 7" id="KW-0472">Membrane</keyword>
<dbReference type="CDD" id="cd13960">
    <property type="entry name" value="PT_UbiA_HPT1"/>
    <property type="match status" value="1"/>
</dbReference>
<feature type="chain" id="PRO_5042231538" evidence="8">
    <location>
        <begin position="20"/>
        <end position="391"/>
    </location>
</feature>
<comment type="caution">
    <text evidence="9">The sequence shown here is derived from an EMBL/GenBank/DDBJ whole genome shotgun (WGS) entry which is preliminary data.</text>
</comment>
<dbReference type="GO" id="GO:0004659">
    <property type="term" value="F:prenyltransferase activity"/>
    <property type="evidence" value="ECO:0007669"/>
    <property type="project" value="InterPro"/>
</dbReference>
<dbReference type="PANTHER" id="PTHR43009">
    <property type="entry name" value="HOMOGENTISATE SOLANESYLTRANSFERASE, CHLOROPLASTIC"/>
    <property type="match status" value="1"/>
</dbReference>
<evidence type="ECO:0000256" key="1">
    <source>
        <dbReference type="ARBA" id="ARBA00004141"/>
    </source>
</evidence>
<evidence type="ECO:0000256" key="5">
    <source>
        <dbReference type="ARBA" id="ARBA00022989"/>
    </source>
</evidence>
<dbReference type="PANTHER" id="PTHR43009:SF7">
    <property type="entry name" value="HOMOGENTISATE GERANYLGERANYLTRANSFERASE, CHLOROPLASTIC"/>
    <property type="match status" value="1"/>
</dbReference>
<sequence>MQLFKFCLNVIIGAAVVQGFPAPAARASVTINKLNPCFASSSTNPHYNTFSECQFNSQTKKTRLSMAVEGDFDPDALSKSVEEAQAGSLKARFRALYKFTRPHTIRGTILASIAGTTRALVDTPGAIANARWGYMLPRAVLGMVALLMGNAFIVGINQIYDEKIDKLNKPFLPVASGEMSRKFAWATVLASGTIGPLIVWKFFPLLLFKLYMVGWTLGAIYSVPPIRTKRNPIAAGLTIATVRGFLLNFGVYFAVKDAIGATFSWSPKVSFIARFMTAFASVIAITKDLPDIEGDKAFNIETFATKIGVDKIAKGATACLFLNYVHAILTGVLSKVGTFNPVAMIGGHSVLATMLIYRFKQLDPKEMKSIKVYYKHIWDLFYLEYLLYTLI</sequence>
<reference evidence="9 10" key="1">
    <citation type="journal article" date="2021" name="Sci. Rep.">
        <title>The genome of the diatom Chaetoceros tenuissimus carries an ancient integrated fragment of an extant virus.</title>
        <authorList>
            <person name="Hongo Y."/>
            <person name="Kimura K."/>
            <person name="Takaki Y."/>
            <person name="Yoshida Y."/>
            <person name="Baba S."/>
            <person name="Kobayashi G."/>
            <person name="Nagasaki K."/>
            <person name="Hano T."/>
            <person name="Tomaru Y."/>
        </authorList>
    </citation>
    <scope>NUCLEOTIDE SEQUENCE [LARGE SCALE GENOMIC DNA]</scope>
    <source>
        <strain evidence="9 10">NIES-3715</strain>
    </source>
</reference>
<evidence type="ECO:0000313" key="9">
    <source>
        <dbReference type="EMBL" id="GFH54733.1"/>
    </source>
</evidence>
<dbReference type="Proteomes" id="UP001054902">
    <property type="component" value="Unassembled WGS sequence"/>
</dbReference>
<evidence type="ECO:0000256" key="6">
    <source>
        <dbReference type="ARBA" id="ARBA00023136"/>
    </source>
</evidence>
<feature type="transmembrane region" description="Helical" evidence="7">
    <location>
        <begin position="206"/>
        <end position="223"/>
    </location>
</feature>
<dbReference type="InterPro" id="IPR044878">
    <property type="entry name" value="UbiA_sf"/>
</dbReference>
<keyword evidence="4 7" id="KW-0812">Transmembrane</keyword>
<feature type="transmembrane region" description="Helical" evidence="7">
    <location>
        <begin position="183"/>
        <end position="200"/>
    </location>
</feature>
<keyword evidence="10" id="KW-1185">Reference proteome</keyword>
<accession>A0AAD3CZ79</accession>
<dbReference type="Pfam" id="PF01040">
    <property type="entry name" value="UbiA"/>
    <property type="match status" value="1"/>
</dbReference>
<keyword evidence="3" id="KW-0808">Transferase</keyword>
<dbReference type="NCBIfam" id="NF009525">
    <property type="entry name" value="PRK12887.1"/>
    <property type="match status" value="1"/>
</dbReference>
<dbReference type="EMBL" id="BLLK01000047">
    <property type="protein sequence ID" value="GFH54733.1"/>
    <property type="molecule type" value="Genomic_DNA"/>
</dbReference>
<evidence type="ECO:0000256" key="2">
    <source>
        <dbReference type="ARBA" id="ARBA00005985"/>
    </source>
</evidence>
<evidence type="ECO:0000256" key="7">
    <source>
        <dbReference type="SAM" id="Phobius"/>
    </source>
</evidence>
<dbReference type="InterPro" id="IPR000537">
    <property type="entry name" value="UbiA_prenyltransferase"/>
</dbReference>
<keyword evidence="8" id="KW-0732">Signal</keyword>
<gene>
    <name evidence="9" type="ORF">CTEN210_11209</name>
</gene>